<dbReference type="PROSITE" id="PS00012">
    <property type="entry name" value="PHOSPHOPANTETHEINE"/>
    <property type="match status" value="1"/>
</dbReference>
<organism evidence="10 11">
    <name type="scientific">Xylaria arbuscula</name>
    <dbReference type="NCBI Taxonomy" id="114810"/>
    <lineage>
        <taxon>Eukaryota</taxon>
        <taxon>Fungi</taxon>
        <taxon>Dikarya</taxon>
        <taxon>Ascomycota</taxon>
        <taxon>Pezizomycotina</taxon>
        <taxon>Sordariomycetes</taxon>
        <taxon>Xylariomycetidae</taxon>
        <taxon>Xylariales</taxon>
        <taxon>Xylariaceae</taxon>
        <taxon>Xylaria</taxon>
    </lineage>
</organism>
<dbReference type="Proteomes" id="UP001148614">
    <property type="component" value="Unassembled WGS sequence"/>
</dbReference>
<keyword evidence="4" id="KW-0489">Methyltransferase</keyword>
<dbReference type="Gene3D" id="3.40.47.10">
    <property type="match status" value="1"/>
</dbReference>
<keyword evidence="11" id="KW-1185">Reference proteome</keyword>
<dbReference type="InterPro" id="IPR016035">
    <property type="entry name" value="Acyl_Trfase/lysoPLipase"/>
</dbReference>
<dbReference type="SUPFAM" id="SSF47336">
    <property type="entry name" value="ACP-like"/>
    <property type="match status" value="2"/>
</dbReference>
<feature type="domain" description="Ketosynthase family 3 (KS3)" evidence="9">
    <location>
        <begin position="609"/>
        <end position="1033"/>
    </location>
</feature>
<keyword evidence="6" id="KW-0560">Oxidoreductase</keyword>
<dbReference type="InterPro" id="IPR014043">
    <property type="entry name" value="Acyl_transferase_dom"/>
</dbReference>
<dbReference type="Pfam" id="PF00550">
    <property type="entry name" value="PP-binding"/>
    <property type="match status" value="2"/>
</dbReference>
<dbReference type="GO" id="GO:0016491">
    <property type="term" value="F:oxidoreductase activity"/>
    <property type="evidence" value="ECO:0007669"/>
    <property type="project" value="UniProtKB-KW"/>
</dbReference>
<evidence type="ECO:0000313" key="10">
    <source>
        <dbReference type="EMBL" id="KAJ3578181.1"/>
    </source>
</evidence>
<dbReference type="VEuPathDB" id="FungiDB:F4678DRAFT_469809"/>
<evidence type="ECO:0000256" key="2">
    <source>
        <dbReference type="ARBA" id="ARBA00022553"/>
    </source>
</evidence>
<protein>
    <recommendedName>
        <fullName evidence="12">Polyketide synthase</fullName>
    </recommendedName>
</protein>
<proteinExistence type="predicted"/>
<dbReference type="SUPFAM" id="SSF53901">
    <property type="entry name" value="Thiolase-like"/>
    <property type="match status" value="1"/>
</dbReference>
<dbReference type="InterPro" id="IPR057326">
    <property type="entry name" value="KR_dom"/>
</dbReference>
<dbReference type="Pfam" id="PF07993">
    <property type="entry name" value="NAD_binding_4"/>
    <property type="match status" value="1"/>
</dbReference>
<evidence type="ECO:0000256" key="7">
    <source>
        <dbReference type="ARBA" id="ARBA00023268"/>
    </source>
</evidence>
<dbReference type="InterPro" id="IPR016039">
    <property type="entry name" value="Thiolase-like"/>
</dbReference>
<dbReference type="NCBIfam" id="TIGR01733">
    <property type="entry name" value="AA-adenyl-dom"/>
    <property type="match status" value="1"/>
</dbReference>
<dbReference type="SUPFAM" id="SSF55048">
    <property type="entry name" value="Probable ACP-binding domain of malonyl-CoA ACP transacylase"/>
    <property type="match status" value="1"/>
</dbReference>
<keyword evidence="1" id="KW-0596">Phosphopantetheine</keyword>
<keyword evidence="2" id="KW-0597">Phosphoprotein</keyword>
<keyword evidence="3" id="KW-0436">Ligase</keyword>
<dbReference type="InterPro" id="IPR032821">
    <property type="entry name" value="PKS_assoc"/>
</dbReference>
<dbReference type="SMART" id="SM00825">
    <property type="entry name" value="PKS_KS"/>
    <property type="match status" value="1"/>
</dbReference>
<dbReference type="InterPro" id="IPR013968">
    <property type="entry name" value="PKS_KR"/>
</dbReference>
<dbReference type="Pfam" id="PF00109">
    <property type="entry name" value="ketoacyl-synt"/>
    <property type="match status" value="1"/>
</dbReference>
<dbReference type="Gene3D" id="3.30.300.30">
    <property type="match status" value="1"/>
</dbReference>
<dbReference type="GO" id="GO:0016874">
    <property type="term" value="F:ligase activity"/>
    <property type="evidence" value="ECO:0007669"/>
    <property type="project" value="UniProtKB-KW"/>
</dbReference>
<evidence type="ECO:0000259" key="8">
    <source>
        <dbReference type="PROSITE" id="PS50075"/>
    </source>
</evidence>
<dbReference type="GO" id="GO:0008168">
    <property type="term" value="F:methyltransferase activity"/>
    <property type="evidence" value="ECO:0007669"/>
    <property type="project" value="UniProtKB-KW"/>
</dbReference>
<dbReference type="Gene3D" id="3.30.70.3290">
    <property type="match status" value="1"/>
</dbReference>
<evidence type="ECO:0000313" key="11">
    <source>
        <dbReference type="Proteomes" id="UP001148614"/>
    </source>
</evidence>
<dbReference type="InterPro" id="IPR009081">
    <property type="entry name" value="PP-bd_ACP"/>
</dbReference>
<evidence type="ECO:0000256" key="4">
    <source>
        <dbReference type="ARBA" id="ARBA00022603"/>
    </source>
</evidence>
<dbReference type="GO" id="GO:0006633">
    <property type="term" value="P:fatty acid biosynthetic process"/>
    <property type="evidence" value="ECO:0007669"/>
    <property type="project" value="TreeGrafter"/>
</dbReference>
<dbReference type="InterPro" id="IPR013120">
    <property type="entry name" value="FAR_NAD-bd"/>
</dbReference>
<dbReference type="VEuPathDB" id="FungiDB:F4678DRAFT_465496"/>
<dbReference type="InterPro" id="IPR036291">
    <property type="entry name" value="NAD(P)-bd_dom_sf"/>
</dbReference>
<evidence type="ECO:0000256" key="6">
    <source>
        <dbReference type="ARBA" id="ARBA00023002"/>
    </source>
</evidence>
<feature type="domain" description="Carrier" evidence="8">
    <location>
        <begin position="517"/>
        <end position="592"/>
    </location>
</feature>
<evidence type="ECO:0000259" key="9">
    <source>
        <dbReference type="PROSITE" id="PS52004"/>
    </source>
</evidence>
<dbReference type="SMART" id="SM00822">
    <property type="entry name" value="PKS_KR"/>
    <property type="match status" value="1"/>
</dbReference>
<sequence>MDFNKEEEVKARELCLHQVFEYTAKQSKSSIAVVCGEVSLTYGQLNELVNSLARGLIMLKVKKDDLIGVVLHRSVNLVAMLLAILKTGAAYMPIDPAFPVERISCMVEDACPKFLIVEPELLRVFGTIEIACLGVKEVMAAGMAGGHITGSNVIVQGQDLAYVMYTSGSTGKPKGVEIMHDNILNLLFAMRQEPGCSKTDRLLAITTVSFDMAVLEIFLPLICGGATILAQHHEIRDPAALIRLMAYYQVTIMQGTPAIWQMLLDSGWDGQPRVPKIFCGGEALSRTLANRLLTCGNAIWNMYGPTETTVYTSIARVREDGDITIGRSIPNTSLYVLDKNLSAVPLGSVGELFIGGAGVARGYHNKDELSRSRFLKIPLSDGLVYRTGDLVRYSDAGLLYIGRIDRQVKVRGYRIELGDIEAVLTKNKLVSAAVVMCRGGRLVAYCVRHWRAIEQAKDVATTFLDKLRPWLAKRLPEYMIPSFFVELELLPMTINGKVNRDALPDPTVSYQAMEDDRVGGNTERQLLTIWSDILGHHRITSHDSFFEVGGDSIRLVRVQKELERHLGRLVPVAKLFEHYTIRALAAYLNGQSPSPLPKVIPRPTLETRNNDIAVISMSCRLPGDISTPEEFWDLLKSDGDAISDVPEDRWEDDGRFGSDRPYCRRGGFVHSVNAFDIDFFGISPREAHSLDPSQYMMLETCWEGFERAGYTVEKLRGSQTGVFIGVSNILGHLGLSPSTSKNLADLDGYTVTGSASGTISGRIAYQMGLEGPVMTIDTACSSSLVATHLACTALRQEECDMAVSGGVSLLMNQGLHVEFGRLRGMSSDGRCRAFSADADGTGWSEGSVAIILKRLSDAQRDGDEIRAVIRGTVVNHDGRSASLTTPSGPAQQRLLRMALKSAKLQPDDIDYIEAHGTGTKLGDPIEATACAEVFGPRRAGKPLLIGSVKSNVGHTQAAAGLAGLMKVILSIQNSTLPRTLHITEPSPTVSWEEANMWPVMNRQPWLTQDNRLRRAGVSAFGIGGTNAHVVIEEPPSKPDVVRHIRKPFRLPSCMPFLLSGHTDAVLRNQVKQLQQHIRNAVEEEDLCDVAYSLATSRTHFRRRLVLTASNKEDLLDGMQSTIEYEPSPPPESMSPQEPRLAVLFTGQGSQWAGMGKDLCEIYPIFHETLIEVAANFSGFGLPLLEIMWSDPGTPGAMWLECRTDIAQAALFALEVALWRLWQSWGVTPEFVLGHSLGELVAAHVTGIFSLADACKLVAARGRLMQTQSERGGSMASLEASGAEAEAMIRSLGQSDKVESALLNTPTQTVISGDADGVKKVMNRFAQLNRKTKMIVVGHAFHSRHMDSVLREYQAVAETIEYHAPAIHIVSGVDGKVAKAGIFESADYWVRQMRELVRFSEGINTLAGHGINIFLELGPAAVLCGMGAQCLEVANIEVTWLPSLQACKDGPSVLQRSCADLHLLQVPINWQSYFAPFGCQRVDLPTHVFQRDYVFPLRRSSLRTLPGQCPDQQNIQHEVRWDSIKLNNASHLRGTWGILLSSRHTRTAWVEKVISALLQVGVQFLYFDQLEQARHVVDGLIHIWDSDSEILSQTRVFVAEAIKQLHTSIGIQFTPLLIWITHFTIGTGVKSDDHAIRPNAAPLLGILRTVRSEHPELRLRLLDLDNDPKPDLITSALLHGEPECAVRKDRVLVPRMRCSTDQFEGKPFIRSDGAVLITGGFGGIGSRVARWLVSKHGIRDLVLISRHGMKATGAKALVAELSGTSRTTVIAGDVADPNFIQSIMASFNDDRPLRGVIHASGIADAGVFATMTPERFETALLPKVDGAWFIHQHSKDLDLDAFIMFSSVSGVIGIPTLANYAAANTFLDALAALRRAQGLPATSIAYGAWAGDGMASRLSSSANAHLARMGLDFVTPDRGLEVLEQAVKSTRALTVAVPLHLKVLQGYIEEQGDVPPLFNTLLAVDDIKTKKPRDIAAVLNDAQPDEQANITLNIIREVVSKVLAFKHSHQIDVDRPLQEIGVDSLAAVQIRNSLRTLTGCMLSINAISISPSLRQLGKSLLSQLQDVEASSSTVNSHSAAPANTVSESVHLDPQLLLKGSLDSSFEFENVKSDSSNSASRMVCPQSVLLTGGTGFVGAFILCGLLKQGITTFCLVRTHNDDAKQRIVSTLKDYNLWEPSFTSFIRPIVGDIAKPFLGLNPEAFDDLAEIVDAVCHCGGLVDWLRPLNDYIGPNIVSTHEVLRLASRGRAKSVHLVSTISTIPKHMGLGLSEKDQEYGYGTSKFAAEMMVSAARWRGAKASIYRLPYVTASSSTGEFRRDRGDFLHNIIVGSLEIGCLPSLNPCVSMSSVLPVDYLSSIIVSAMTQEQGRSGRDYDFINTRAPSYNDFFELIRHNASGVKDCVKFSVWKQLAEDYARAHPASSLARVAVVLEKHTDATAGELFKGRSYVRENVLGGDICPAPPLDANFVRTYLDRIRSGSKWPPSRSPGN</sequence>
<evidence type="ECO:0008006" key="12">
    <source>
        <dbReference type="Google" id="ProtNLM"/>
    </source>
</evidence>
<dbReference type="Gene3D" id="3.40.50.720">
    <property type="entry name" value="NAD(P)-binding Rossmann-like Domain"/>
    <property type="match status" value="2"/>
</dbReference>
<dbReference type="InterPro" id="IPR045851">
    <property type="entry name" value="AMP-bd_C_sf"/>
</dbReference>
<dbReference type="InterPro" id="IPR001227">
    <property type="entry name" value="Ac_transferase_dom_sf"/>
</dbReference>
<dbReference type="InterPro" id="IPR000873">
    <property type="entry name" value="AMP-dep_synth/lig_dom"/>
</dbReference>
<gene>
    <name evidence="10" type="ORF">NPX13_g2381</name>
</gene>
<accession>A0A9W8NK61</accession>
<name>A0A9W8NK61_9PEZI</name>
<reference evidence="10" key="1">
    <citation type="submission" date="2022-07" db="EMBL/GenBank/DDBJ databases">
        <title>Genome Sequence of Xylaria arbuscula.</title>
        <authorList>
            <person name="Buettner E."/>
        </authorList>
    </citation>
    <scope>NUCLEOTIDE SEQUENCE</scope>
    <source>
        <strain evidence="10">VT107</strain>
    </source>
</reference>
<keyword evidence="7" id="KW-0511">Multifunctional enzyme</keyword>
<dbReference type="EMBL" id="JANPWZ010000247">
    <property type="protein sequence ID" value="KAJ3578181.1"/>
    <property type="molecule type" value="Genomic_DNA"/>
</dbReference>
<dbReference type="PANTHER" id="PTHR43775">
    <property type="entry name" value="FATTY ACID SYNTHASE"/>
    <property type="match status" value="1"/>
</dbReference>
<dbReference type="InterPro" id="IPR020806">
    <property type="entry name" value="PKS_PP-bd"/>
</dbReference>
<dbReference type="PROSITE" id="PS52004">
    <property type="entry name" value="KS3_2"/>
    <property type="match status" value="1"/>
</dbReference>
<dbReference type="Pfam" id="PF02801">
    <property type="entry name" value="Ketoacyl-synt_C"/>
    <property type="match status" value="1"/>
</dbReference>
<dbReference type="InterPro" id="IPR020845">
    <property type="entry name" value="AMP-binding_CS"/>
</dbReference>
<dbReference type="FunFam" id="3.40.50.980:FF:000001">
    <property type="entry name" value="Non-ribosomal peptide synthetase"/>
    <property type="match status" value="1"/>
</dbReference>
<dbReference type="GO" id="GO:0044550">
    <property type="term" value="P:secondary metabolite biosynthetic process"/>
    <property type="evidence" value="ECO:0007669"/>
    <property type="project" value="UniProtKB-ARBA"/>
</dbReference>
<dbReference type="InterPro" id="IPR010071">
    <property type="entry name" value="AA_adenyl_dom"/>
</dbReference>
<dbReference type="Gene3D" id="3.40.50.980">
    <property type="match status" value="2"/>
</dbReference>
<dbReference type="CDD" id="cd00833">
    <property type="entry name" value="PKS"/>
    <property type="match status" value="1"/>
</dbReference>
<dbReference type="Gene3D" id="1.10.1200.10">
    <property type="entry name" value="ACP-like"/>
    <property type="match status" value="2"/>
</dbReference>
<evidence type="ECO:0000256" key="5">
    <source>
        <dbReference type="ARBA" id="ARBA00022679"/>
    </source>
</evidence>
<dbReference type="SMART" id="SM00827">
    <property type="entry name" value="PKS_AT"/>
    <property type="match status" value="1"/>
</dbReference>
<dbReference type="SMART" id="SM00823">
    <property type="entry name" value="PKS_PP"/>
    <property type="match status" value="2"/>
</dbReference>
<dbReference type="SUPFAM" id="SSF56801">
    <property type="entry name" value="Acetyl-CoA synthetase-like"/>
    <property type="match status" value="1"/>
</dbReference>
<dbReference type="InterPro" id="IPR006162">
    <property type="entry name" value="Ppantetheine_attach_site"/>
</dbReference>
<dbReference type="InterPro" id="IPR036736">
    <property type="entry name" value="ACP-like_sf"/>
</dbReference>
<keyword evidence="5" id="KW-0808">Transferase</keyword>
<dbReference type="VEuPathDB" id="FungiDB:F4678DRAFT_471227"/>
<dbReference type="SUPFAM" id="SSF52151">
    <property type="entry name" value="FabD/lysophospholipase-like"/>
    <property type="match status" value="1"/>
</dbReference>
<dbReference type="GO" id="GO:0004312">
    <property type="term" value="F:fatty acid synthase activity"/>
    <property type="evidence" value="ECO:0007669"/>
    <property type="project" value="TreeGrafter"/>
</dbReference>
<dbReference type="InterPro" id="IPR050091">
    <property type="entry name" value="PKS_NRPS_Biosynth_Enz"/>
</dbReference>
<dbReference type="PROSITE" id="PS00455">
    <property type="entry name" value="AMP_BINDING"/>
    <property type="match status" value="1"/>
</dbReference>
<dbReference type="Pfam" id="PF00501">
    <property type="entry name" value="AMP-binding"/>
    <property type="match status" value="1"/>
</dbReference>
<dbReference type="GO" id="GO:0031177">
    <property type="term" value="F:phosphopantetheine binding"/>
    <property type="evidence" value="ECO:0007669"/>
    <property type="project" value="InterPro"/>
</dbReference>
<dbReference type="InterPro" id="IPR014030">
    <property type="entry name" value="Ketoacyl_synth_N"/>
</dbReference>
<dbReference type="Gene3D" id="2.30.38.10">
    <property type="entry name" value="Luciferase, Domain 3"/>
    <property type="match status" value="1"/>
</dbReference>
<dbReference type="InterPro" id="IPR020841">
    <property type="entry name" value="PKS_Beta-ketoAc_synthase_dom"/>
</dbReference>
<dbReference type="CDD" id="cd08956">
    <property type="entry name" value="KR_3_FAS_SDR_x"/>
    <property type="match status" value="1"/>
</dbReference>
<feature type="domain" description="Carrier" evidence="8">
    <location>
        <begin position="1985"/>
        <end position="2063"/>
    </location>
</feature>
<dbReference type="InterPro" id="IPR014031">
    <property type="entry name" value="Ketoacyl_synth_C"/>
</dbReference>
<dbReference type="PROSITE" id="PS50075">
    <property type="entry name" value="CARRIER"/>
    <property type="match status" value="2"/>
</dbReference>
<dbReference type="Gene3D" id="3.40.366.10">
    <property type="entry name" value="Malonyl-Coenzyme A Acyl Carrier Protein, domain 2"/>
    <property type="match status" value="1"/>
</dbReference>
<dbReference type="PANTHER" id="PTHR43775:SF51">
    <property type="entry name" value="INACTIVE PHENOLPHTHIOCEROL SYNTHESIS POLYKETIDE SYNTHASE TYPE I PKS1-RELATED"/>
    <property type="match status" value="1"/>
</dbReference>
<evidence type="ECO:0000256" key="1">
    <source>
        <dbReference type="ARBA" id="ARBA00022450"/>
    </source>
</evidence>
<dbReference type="VEuPathDB" id="FungiDB:F4678DRAFT_481397"/>
<dbReference type="Pfam" id="PF08659">
    <property type="entry name" value="KR"/>
    <property type="match status" value="1"/>
</dbReference>
<evidence type="ECO:0000256" key="3">
    <source>
        <dbReference type="ARBA" id="ARBA00022598"/>
    </source>
</evidence>
<dbReference type="FunFam" id="3.40.47.10:FF:000019">
    <property type="entry name" value="Polyketide synthase type I"/>
    <property type="match status" value="1"/>
</dbReference>
<dbReference type="Pfam" id="PF00698">
    <property type="entry name" value="Acyl_transf_1"/>
    <property type="match status" value="1"/>
</dbReference>
<dbReference type="InterPro" id="IPR016036">
    <property type="entry name" value="Malonyl_transacylase_ACP-bd"/>
</dbReference>
<dbReference type="Pfam" id="PF16197">
    <property type="entry name" value="KAsynt_C_assoc"/>
    <property type="match status" value="1"/>
</dbReference>
<comment type="caution">
    <text evidence="10">The sequence shown here is derived from an EMBL/GenBank/DDBJ whole genome shotgun (WGS) entry which is preliminary data.</text>
</comment>
<dbReference type="SUPFAM" id="SSF51735">
    <property type="entry name" value="NAD(P)-binding Rossmann-fold domains"/>
    <property type="match status" value="3"/>
</dbReference>
<dbReference type="GO" id="GO:0032259">
    <property type="term" value="P:methylation"/>
    <property type="evidence" value="ECO:0007669"/>
    <property type="project" value="UniProtKB-KW"/>
</dbReference>